<dbReference type="InterPro" id="IPR030916">
    <property type="entry name" value="ELWxxDGT_rpt"/>
</dbReference>
<evidence type="ECO:0000313" key="2">
    <source>
        <dbReference type="EMBL" id="NOJ79527.1"/>
    </source>
</evidence>
<feature type="chain" id="PRO_5030745509" description="Lipoprotein" evidence="1">
    <location>
        <begin position="27"/>
        <end position="513"/>
    </location>
</feature>
<sequence length="513" mass="55183">MRVAYMTSWRAIPVGLLLLCGGTAGCGPLVEGDAGEEWARAVPGSQASVDVSTESWRREAPVLFPQPWAVCSDTAQRLRDIRPGLTGSQPQELARAGEVLVFSADDGVSGRELWASIDGARQTLRLRDLRPGPAGSQPRNLTRVGPWVYFVADDGVHGAELWRTDGTAGGTVLVRDVRRGTVGAAPEFLTEVDGALYFTANDGVSGRELWRTDGTEKGTERVHDFLPGAGSLALSQLTAWGKGLALVSANAAETVLWWVDRQGRPARLFSQHGAGVIFGLTPAGRHLFFLLDPGTEQGELWVARTAPPSAERVRTFPGDYPAYLAALDETLYFLAGASDWYGNPGDAVHGGELWRSDGSAEGTGLVGDLWPGPHGSMPKELVALGGELYFTADDGVHGRELWRTDGTVQGTMMVRDIAPGRMGSVPTGLKAESGWLFFSAETAGNGREVWYSAGHPWVTSRLLDIAPEAASSNPFNFVRAGFNIFFAASDGDSDQELYAVPFRPWWLCFSQDC</sequence>
<protein>
    <recommendedName>
        <fullName evidence="4">Lipoprotein</fullName>
    </recommendedName>
</protein>
<accession>A0A7Y4MRJ9</accession>
<dbReference type="AlphaFoldDB" id="A0A7Y4MRJ9"/>
<evidence type="ECO:0008006" key="4">
    <source>
        <dbReference type="Google" id="ProtNLM"/>
    </source>
</evidence>
<dbReference type="NCBIfam" id="TIGR04534">
    <property type="entry name" value="ELWxxDGT_rpt"/>
    <property type="match status" value="3"/>
</dbReference>
<proteinExistence type="predicted"/>
<name>A0A7Y4MRJ9_MYXXA</name>
<dbReference type="PROSITE" id="PS51257">
    <property type="entry name" value="PROKAR_LIPOPROTEIN"/>
    <property type="match status" value="1"/>
</dbReference>
<keyword evidence="1" id="KW-0732">Signal</keyword>
<organism evidence="2 3">
    <name type="scientific">Myxococcus xanthus</name>
    <dbReference type="NCBI Taxonomy" id="34"/>
    <lineage>
        <taxon>Bacteria</taxon>
        <taxon>Pseudomonadati</taxon>
        <taxon>Myxococcota</taxon>
        <taxon>Myxococcia</taxon>
        <taxon>Myxococcales</taxon>
        <taxon>Cystobacterineae</taxon>
        <taxon>Myxococcaceae</taxon>
        <taxon>Myxococcus</taxon>
    </lineage>
</organism>
<evidence type="ECO:0000256" key="1">
    <source>
        <dbReference type="SAM" id="SignalP"/>
    </source>
</evidence>
<dbReference type="SUPFAM" id="SSF69304">
    <property type="entry name" value="Tricorn protease N-terminal domain"/>
    <property type="match status" value="1"/>
</dbReference>
<comment type="caution">
    <text evidence="2">The sequence shown here is derived from an EMBL/GenBank/DDBJ whole genome shotgun (WGS) entry which is preliminary data.</text>
</comment>
<dbReference type="Proteomes" id="UP000533080">
    <property type="component" value="Unassembled WGS sequence"/>
</dbReference>
<reference evidence="2 3" key="1">
    <citation type="submission" date="2020-05" db="EMBL/GenBank/DDBJ databases">
        <authorList>
            <person name="Whitworth D."/>
        </authorList>
    </citation>
    <scope>NUCLEOTIDE SEQUENCE [LARGE SCALE GENOMIC DNA]</scope>
    <source>
        <strain evidence="2 3">AM005</strain>
    </source>
</reference>
<dbReference type="EMBL" id="JABFNT010000040">
    <property type="protein sequence ID" value="NOJ79527.1"/>
    <property type="molecule type" value="Genomic_DNA"/>
</dbReference>
<evidence type="ECO:0000313" key="3">
    <source>
        <dbReference type="Proteomes" id="UP000533080"/>
    </source>
</evidence>
<gene>
    <name evidence="2" type="ORF">HNV28_14445</name>
</gene>
<feature type="signal peptide" evidence="1">
    <location>
        <begin position="1"/>
        <end position="26"/>
    </location>
</feature>